<proteinExistence type="predicted"/>
<dbReference type="STRING" id="32040.SAMN04489710_1097"/>
<accession>A0A1I1WB57</accession>
<reference evidence="3" key="1">
    <citation type="submission" date="2016-10" db="EMBL/GenBank/DDBJ databases">
        <authorList>
            <person name="Varghese N."/>
            <person name="Submissions S."/>
        </authorList>
    </citation>
    <scope>NUCLEOTIDE SEQUENCE [LARGE SCALE GENOMIC DNA]</scope>
    <source>
        <strain evidence="3">DSM 7481</strain>
    </source>
</reference>
<dbReference type="Proteomes" id="UP000199517">
    <property type="component" value="Unassembled WGS sequence"/>
</dbReference>
<name>A0A1I1WB57_9BURK</name>
<dbReference type="EMBL" id="FOMQ01000009">
    <property type="protein sequence ID" value="SFD92261.1"/>
    <property type="molecule type" value="Genomic_DNA"/>
</dbReference>
<evidence type="ECO:0000313" key="2">
    <source>
        <dbReference type="EMBL" id="SFD92261.1"/>
    </source>
</evidence>
<dbReference type="AlphaFoldDB" id="A0A1I1WB57"/>
<feature type="region of interest" description="Disordered" evidence="1">
    <location>
        <begin position="1"/>
        <end position="26"/>
    </location>
</feature>
<evidence type="ECO:0000256" key="1">
    <source>
        <dbReference type="SAM" id="MobiDB-lite"/>
    </source>
</evidence>
<keyword evidence="3" id="KW-1185">Reference proteome</keyword>
<organism evidence="2 3">
    <name type="scientific">Paracidovorax konjaci</name>
    <dbReference type="NCBI Taxonomy" id="32040"/>
    <lineage>
        <taxon>Bacteria</taxon>
        <taxon>Pseudomonadati</taxon>
        <taxon>Pseudomonadota</taxon>
        <taxon>Betaproteobacteria</taxon>
        <taxon>Burkholderiales</taxon>
        <taxon>Comamonadaceae</taxon>
        <taxon>Paracidovorax</taxon>
    </lineage>
</organism>
<sequence>MTARSTPEPQDDGAPHRPRAGKAPDAQALADGHPALLAAVERSRKLLHRRALMAAAAGVVPVPGLDWAVDAALLTRLIPQINAEFGLTPEQIDRLTPHKREQVQKAVTMVGSALVGRMVTRELVMRALRLIGVRLTAQQAAKFVPLAGQAVSAALGYATLRYLGEMHLRDCVQVAKAAGLQLPAPADPGKHHG</sequence>
<protein>
    <submittedName>
        <fullName evidence="2">Uncharacterized conserved protein, DUF697 family</fullName>
    </submittedName>
</protein>
<evidence type="ECO:0000313" key="3">
    <source>
        <dbReference type="Proteomes" id="UP000199517"/>
    </source>
</evidence>
<gene>
    <name evidence="2" type="ORF">SAMN04489710_1097</name>
</gene>